<gene>
    <name evidence="2" type="ORF">MDOR_13520</name>
</gene>
<evidence type="ECO:0000313" key="3">
    <source>
        <dbReference type="Proteomes" id="UP000467201"/>
    </source>
</evidence>
<feature type="compositionally biased region" description="Basic residues" evidence="1">
    <location>
        <begin position="31"/>
        <end position="40"/>
    </location>
</feature>
<dbReference type="Proteomes" id="UP000467201">
    <property type="component" value="Chromosome"/>
</dbReference>
<reference evidence="2 3" key="1">
    <citation type="journal article" date="2019" name="Emerg. Microbes Infect.">
        <title>Comprehensive subspecies identification of 175 nontuberculous mycobacteria species based on 7547 genomic profiles.</title>
        <authorList>
            <person name="Matsumoto Y."/>
            <person name="Kinjo T."/>
            <person name="Motooka D."/>
            <person name="Nabeya D."/>
            <person name="Jung N."/>
            <person name="Uechi K."/>
            <person name="Horii T."/>
            <person name="Iida T."/>
            <person name="Fujita J."/>
            <person name="Nakamura S."/>
        </authorList>
    </citation>
    <scope>NUCLEOTIDE SEQUENCE [LARGE SCALE GENOMIC DNA]</scope>
    <source>
        <strain evidence="2 3">JCM 12405</strain>
    </source>
</reference>
<evidence type="ECO:0000256" key="1">
    <source>
        <dbReference type="SAM" id="MobiDB-lite"/>
    </source>
</evidence>
<dbReference type="AlphaFoldDB" id="A0A7I7VSM9"/>
<feature type="region of interest" description="Disordered" evidence="1">
    <location>
        <begin position="1"/>
        <end position="75"/>
    </location>
</feature>
<accession>A0A7I7VSM9</accession>
<protein>
    <submittedName>
        <fullName evidence="2">Uncharacterized protein</fullName>
    </submittedName>
</protein>
<name>A0A7I7VSM9_9MYCO</name>
<dbReference type="KEGG" id="mdr:MDOR_13520"/>
<evidence type="ECO:0000313" key="2">
    <source>
        <dbReference type="EMBL" id="BBZ07183.1"/>
    </source>
</evidence>
<organism evidence="2 3">
    <name type="scientific">Mycolicibacterium doricum</name>
    <dbReference type="NCBI Taxonomy" id="126673"/>
    <lineage>
        <taxon>Bacteria</taxon>
        <taxon>Bacillati</taxon>
        <taxon>Actinomycetota</taxon>
        <taxon>Actinomycetes</taxon>
        <taxon>Mycobacteriales</taxon>
        <taxon>Mycobacteriaceae</taxon>
        <taxon>Mycolicibacterium</taxon>
    </lineage>
</organism>
<dbReference type="EMBL" id="AP022605">
    <property type="protein sequence ID" value="BBZ07183.1"/>
    <property type="molecule type" value="Genomic_DNA"/>
</dbReference>
<sequence>MHRATGPHRVDEQAQARPAPETDVGGDPAGRHLRSGHRRRDGLAVTAVQCSGDDSAESSVRAPQLSGHAGEQSLA</sequence>
<proteinExistence type="predicted"/>